<reference evidence="3" key="1">
    <citation type="journal article" date="2013" name="Nat. Genet.">
        <title>The Capsella rubella genome and the genomic consequences of rapid mating system evolution.</title>
        <authorList>
            <person name="Slotte T."/>
            <person name="Hazzouri K.M."/>
            <person name="Agren J.A."/>
            <person name="Koenig D."/>
            <person name="Maumus F."/>
            <person name="Guo Y.L."/>
            <person name="Steige K."/>
            <person name="Platts A.E."/>
            <person name="Escobar J.S."/>
            <person name="Newman L.K."/>
            <person name="Wang W."/>
            <person name="Mandakova T."/>
            <person name="Vello E."/>
            <person name="Smith L.M."/>
            <person name="Henz S.R."/>
            <person name="Steffen J."/>
            <person name="Takuno S."/>
            <person name="Brandvain Y."/>
            <person name="Coop G."/>
            <person name="Andolfatto P."/>
            <person name="Hu T.T."/>
            <person name="Blanchette M."/>
            <person name="Clark R.M."/>
            <person name="Quesneville H."/>
            <person name="Nordborg M."/>
            <person name="Gaut B.S."/>
            <person name="Lysak M.A."/>
            <person name="Jenkins J."/>
            <person name="Grimwood J."/>
            <person name="Chapman J."/>
            <person name="Prochnik S."/>
            <person name="Shu S."/>
            <person name="Rokhsar D."/>
            <person name="Schmutz J."/>
            <person name="Weigel D."/>
            <person name="Wright S.I."/>
        </authorList>
    </citation>
    <scope>NUCLEOTIDE SEQUENCE [LARGE SCALE GENOMIC DNA]</scope>
    <source>
        <strain evidence="3">cv. Monte Gargano</strain>
    </source>
</reference>
<evidence type="ECO:0000313" key="2">
    <source>
        <dbReference type="EMBL" id="EOA32376.1"/>
    </source>
</evidence>
<keyword evidence="1" id="KW-0732">Signal</keyword>
<evidence type="ECO:0000313" key="3">
    <source>
        <dbReference type="Proteomes" id="UP000029121"/>
    </source>
</evidence>
<accession>R0G9Y4</accession>
<dbReference type="EMBL" id="KB870807">
    <property type="protein sequence ID" value="EOA32376.1"/>
    <property type="molecule type" value="Genomic_DNA"/>
</dbReference>
<sequence length="78" mass="8813">MKMKGLFILASSLLILAFIHHSESASMRSLLMKKGSYEEEEEKEQQVLKYDSMGTITNSSAFDSKRIIPTGPNPLHNR</sequence>
<dbReference type="Proteomes" id="UP000029121">
    <property type="component" value="Unassembled WGS sequence"/>
</dbReference>
<keyword evidence="3" id="KW-1185">Reference proteome</keyword>
<dbReference type="OrthoDB" id="1095695at2759"/>
<feature type="signal peptide" evidence="1">
    <location>
        <begin position="1"/>
        <end position="24"/>
    </location>
</feature>
<dbReference type="AlphaFoldDB" id="R0G9Y4"/>
<protein>
    <submittedName>
        <fullName evidence="2">Uncharacterized protein</fullName>
    </submittedName>
</protein>
<proteinExistence type="predicted"/>
<gene>
    <name evidence="2" type="ORF">CARUB_v10015643mg</name>
</gene>
<feature type="chain" id="PRO_5004351097" evidence="1">
    <location>
        <begin position="25"/>
        <end position="78"/>
    </location>
</feature>
<evidence type="ECO:0000256" key="1">
    <source>
        <dbReference type="SAM" id="SignalP"/>
    </source>
</evidence>
<dbReference type="STRING" id="81985.R0G9Y4"/>
<organism evidence="2 3">
    <name type="scientific">Capsella rubella</name>
    <dbReference type="NCBI Taxonomy" id="81985"/>
    <lineage>
        <taxon>Eukaryota</taxon>
        <taxon>Viridiplantae</taxon>
        <taxon>Streptophyta</taxon>
        <taxon>Embryophyta</taxon>
        <taxon>Tracheophyta</taxon>
        <taxon>Spermatophyta</taxon>
        <taxon>Magnoliopsida</taxon>
        <taxon>eudicotyledons</taxon>
        <taxon>Gunneridae</taxon>
        <taxon>Pentapetalae</taxon>
        <taxon>rosids</taxon>
        <taxon>malvids</taxon>
        <taxon>Brassicales</taxon>
        <taxon>Brassicaceae</taxon>
        <taxon>Camelineae</taxon>
        <taxon>Capsella</taxon>
    </lineage>
</organism>
<name>R0G9Y4_9BRAS</name>
<dbReference type="KEGG" id="crb:17891185"/>